<dbReference type="PANTHER" id="PTHR47354">
    <property type="entry name" value="NADH OXIDOREDUCTASE HCR"/>
    <property type="match status" value="1"/>
</dbReference>
<dbReference type="PROSITE" id="PS00197">
    <property type="entry name" value="2FE2S_FER_1"/>
    <property type="match status" value="1"/>
</dbReference>
<evidence type="ECO:0000256" key="5">
    <source>
        <dbReference type="ARBA" id="ARBA00023004"/>
    </source>
</evidence>
<dbReference type="KEGG" id="bcen:DM39_4130"/>
<evidence type="ECO:0000313" key="10">
    <source>
        <dbReference type="Proteomes" id="UP000029413"/>
    </source>
</evidence>
<dbReference type="InterPro" id="IPR039261">
    <property type="entry name" value="FNR_nucleotide-bd"/>
</dbReference>
<evidence type="ECO:0000256" key="1">
    <source>
        <dbReference type="ARBA" id="ARBA00022630"/>
    </source>
</evidence>
<dbReference type="InterPro" id="IPR036010">
    <property type="entry name" value="2Fe-2S_ferredoxin-like_sf"/>
</dbReference>
<sequence>MQLLRVRVTNKTIEAEGIVSFELSSEDGSLLPSFSAGSHIDVYVKPGVIRQYSLCNHPDETTRYLISVLRDAKSRGGSVAMHDEVNKGDVIHISEPRNHFQLVRAKRTLLFAGGIGVTPLLCMAERLANTGADFEMHYCTRSPAHTAFQRRIMAAAFSERVHFHFDDGHPSQRLALSPLLAEASDETHIYVCGPAGFISWVTETAKASGWPDDRIHTEYFGAGAADKSADRSFFVKIASTGLVVSIPADEPVTAVLAQHGIEIPISCEQGVCGTCLTRVLEGEPEHRDLYMTEEERAKNNQFTPCCSRARSPLLVLDL</sequence>
<accession>A0AAN0RVD6</accession>
<dbReference type="SUPFAM" id="SSF54292">
    <property type="entry name" value="2Fe-2S ferredoxin-like"/>
    <property type="match status" value="1"/>
</dbReference>
<evidence type="ECO:0000313" key="9">
    <source>
        <dbReference type="EMBL" id="AIO34453.1"/>
    </source>
</evidence>
<evidence type="ECO:0000256" key="3">
    <source>
        <dbReference type="ARBA" id="ARBA00022723"/>
    </source>
</evidence>
<dbReference type="SUPFAM" id="SSF52343">
    <property type="entry name" value="Ferredoxin reductase-like, C-terminal NADP-linked domain"/>
    <property type="match status" value="1"/>
</dbReference>
<dbReference type="InterPro" id="IPR017927">
    <property type="entry name" value="FAD-bd_FR_type"/>
</dbReference>
<dbReference type="Gene3D" id="3.10.20.30">
    <property type="match status" value="1"/>
</dbReference>
<dbReference type="CDD" id="cd06185">
    <property type="entry name" value="PDR_like"/>
    <property type="match status" value="1"/>
</dbReference>
<dbReference type="Gene3D" id="2.40.30.10">
    <property type="entry name" value="Translation factors"/>
    <property type="match status" value="1"/>
</dbReference>
<keyword evidence="6" id="KW-0411">Iron-sulfur</keyword>
<keyword evidence="10" id="KW-1185">Reference proteome</keyword>
<name>A0AAN0RVD6_9BURK</name>
<dbReference type="GO" id="GO:0051537">
    <property type="term" value="F:2 iron, 2 sulfur cluster binding"/>
    <property type="evidence" value="ECO:0007669"/>
    <property type="project" value="UniProtKB-KW"/>
</dbReference>
<dbReference type="PROSITE" id="PS51384">
    <property type="entry name" value="FAD_FR"/>
    <property type="match status" value="1"/>
</dbReference>
<dbReference type="InterPro" id="IPR001041">
    <property type="entry name" value="2Fe-2S_ferredoxin-type"/>
</dbReference>
<evidence type="ECO:0000256" key="6">
    <source>
        <dbReference type="ARBA" id="ARBA00023014"/>
    </source>
</evidence>
<dbReference type="Pfam" id="PF00111">
    <property type="entry name" value="Fer2"/>
    <property type="match status" value="1"/>
</dbReference>
<dbReference type="InterPro" id="IPR050415">
    <property type="entry name" value="MRET"/>
</dbReference>
<dbReference type="PROSITE" id="PS51085">
    <property type="entry name" value="2FE2S_FER_2"/>
    <property type="match status" value="1"/>
</dbReference>
<dbReference type="AlphaFoldDB" id="A0AAN0RVD6"/>
<keyword evidence="3" id="KW-0479">Metal-binding</keyword>
<dbReference type="GO" id="GO:0016491">
    <property type="term" value="F:oxidoreductase activity"/>
    <property type="evidence" value="ECO:0007669"/>
    <property type="project" value="UniProtKB-KW"/>
</dbReference>
<dbReference type="PRINTS" id="PR00409">
    <property type="entry name" value="PHDIOXRDTASE"/>
</dbReference>
<dbReference type="InterPro" id="IPR012675">
    <property type="entry name" value="Beta-grasp_dom_sf"/>
</dbReference>
<proteinExistence type="predicted"/>
<organism evidence="9 10">
    <name type="scientific">Burkholderia cenocepacia</name>
    <dbReference type="NCBI Taxonomy" id="95486"/>
    <lineage>
        <taxon>Bacteria</taxon>
        <taxon>Pseudomonadati</taxon>
        <taxon>Pseudomonadota</taxon>
        <taxon>Betaproteobacteria</taxon>
        <taxon>Burkholderiales</taxon>
        <taxon>Burkholderiaceae</taxon>
        <taxon>Burkholderia</taxon>
        <taxon>Burkholderia cepacia complex</taxon>
    </lineage>
</organism>
<protein>
    <submittedName>
        <fullName evidence="9">2Fe-2S iron-sulfur cluster binding domain protein</fullName>
    </submittedName>
</protein>
<dbReference type="GO" id="GO:0046872">
    <property type="term" value="F:metal ion binding"/>
    <property type="evidence" value="ECO:0007669"/>
    <property type="project" value="UniProtKB-KW"/>
</dbReference>
<dbReference type="InterPro" id="IPR006058">
    <property type="entry name" value="2Fe2S_fd_BS"/>
</dbReference>
<keyword evidence="1" id="KW-0285">Flavoprotein</keyword>
<evidence type="ECO:0000259" key="8">
    <source>
        <dbReference type="PROSITE" id="PS51384"/>
    </source>
</evidence>
<keyword evidence="4" id="KW-0560">Oxidoreductase</keyword>
<gene>
    <name evidence="9" type="ORF">DM39_4130</name>
</gene>
<keyword evidence="2" id="KW-0001">2Fe-2S</keyword>
<dbReference type="Gene3D" id="3.40.50.80">
    <property type="entry name" value="Nucleotide-binding domain of ferredoxin-NADP reductase (FNR) module"/>
    <property type="match status" value="1"/>
</dbReference>
<dbReference type="EMBL" id="CP007784">
    <property type="protein sequence ID" value="AIO34453.1"/>
    <property type="molecule type" value="Genomic_DNA"/>
</dbReference>
<dbReference type="Proteomes" id="UP000029413">
    <property type="component" value="Chromosome 2"/>
</dbReference>
<evidence type="ECO:0000256" key="2">
    <source>
        <dbReference type="ARBA" id="ARBA00022714"/>
    </source>
</evidence>
<dbReference type="PANTHER" id="PTHR47354:SF1">
    <property type="entry name" value="CARNITINE MONOOXYGENASE REDUCTASE SUBUNIT"/>
    <property type="match status" value="1"/>
</dbReference>
<reference evidence="9 10" key="1">
    <citation type="submission" date="2014-05" db="EMBL/GenBank/DDBJ databases">
        <authorList>
            <person name="Bishop-Lilly K.A."/>
            <person name="Broomall S.M."/>
            <person name="Chain P.S."/>
            <person name="Chertkov O."/>
            <person name="Coyne S.R."/>
            <person name="Daligault H.E."/>
            <person name="Davenport K.W."/>
            <person name="Erkkila T."/>
            <person name="Frey K.G."/>
            <person name="Gibbons H.S."/>
            <person name="Gu W."/>
            <person name="Jaissle J."/>
            <person name="Johnson S.L."/>
            <person name="Koroleva G.I."/>
            <person name="Ladner J.T."/>
            <person name="Lo C.-C."/>
            <person name="Minogue T.D."/>
            <person name="Munk C."/>
            <person name="Palacios G.F."/>
            <person name="Redden C.L."/>
            <person name="Rosenzweig C.N."/>
            <person name="Scholz M.B."/>
            <person name="Teshima H."/>
            <person name="Xu Y."/>
        </authorList>
    </citation>
    <scope>NUCLEOTIDE SEQUENCE [LARGE SCALE GENOMIC DNA]</scope>
    <source>
        <strain evidence="9 10">DDS 22E-1</strain>
    </source>
</reference>
<feature type="domain" description="FAD-binding FR-type" evidence="8">
    <location>
        <begin position="1"/>
        <end position="103"/>
    </location>
</feature>
<feature type="domain" description="2Fe-2S ferredoxin-type" evidence="7">
    <location>
        <begin position="233"/>
        <end position="318"/>
    </location>
</feature>
<evidence type="ECO:0000259" key="7">
    <source>
        <dbReference type="PROSITE" id="PS51085"/>
    </source>
</evidence>
<dbReference type="CDD" id="cd00207">
    <property type="entry name" value="fer2"/>
    <property type="match status" value="1"/>
</dbReference>
<keyword evidence="5" id="KW-0408">Iron</keyword>
<dbReference type="InterPro" id="IPR017938">
    <property type="entry name" value="Riboflavin_synthase-like_b-brl"/>
</dbReference>
<dbReference type="SUPFAM" id="SSF63380">
    <property type="entry name" value="Riboflavin synthase domain-like"/>
    <property type="match status" value="1"/>
</dbReference>
<evidence type="ECO:0000256" key="4">
    <source>
        <dbReference type="ARBA" id="ARBA00023002"/>
    </source>
</evidence>